<feature type="signal peptide" evidence="2">
    <location>
        <begin position="1"/>
        <end position="20"/>
    </location>
</feature>
<dbReference type="Pfam" id="PF25994">
    <property type="entry name" value="HH_AprE"/>
    <property type="match status" value="1"/>
</dbReference>
<feature type="domain" description="Polysaccharide export protein N-terminal" evidence="3">
    <location>
        <begin position="20"/>
        <end position="101"/>
    </location>
</feature>
<dbReference type="STRING" id="1353528.DT23_15605"/>
<dbReference type="Gene3D" id="3.30.1950.10">
    <property type="entry name" value="wza like domain"/>
    <property type="match status" value="1"/>
</dbReference>
<dbReference type="EMBL" id="AUNB01000028">
    <property type="protein sequence ID" value="KEO59888.1"/>
    <property type="molecule type" value="Genomic_DNA"/>
</dbReference>
<dbReference type="InterPro" id="IPR058781">
    <property type="entry name" value="HH_AprE-like"/>
</dbReference>
<evidence type="ECO:0000259" key="4">
    <source>
        <dbReference type="Pfam" id="PF25994"/>
    </source>
</evidence>
<dbReference type="InterPro" id="IPR049712">
    <property type="entry name" value="Poly_export"/>
</dbReference>
<name>A0A074JWA5_9RHOB</name>
<sequence length="392" mass="41940">MLLAAIFAIVAFAHMASAEAIEPGYALEIHVMSWDLTTNTLKNWTGWTTQYHVDDDGTIALPFLGTEHVGGSKPGDFAARISKGLMSQLGLSEVPAVTVNIVSRPPVLVFGLVRTAGPQDYRAGMTVRDALAQAGGVPLSGTESTDPLRTRLEAQTLLTELSQKEDELGAKSARLKAEIAGKSDIDFPPLLNSATGEVLRDRERRLLALNADKSARSLSLVDGQIKLLTNEIKTLTQKQKSLDAQRSLAAEQVKAIGKLANQGLAVNSRLLDAQRTAAAIDTQALDTRSAILSAQQDIAASEADRLEIVKGRSATLLKELQQVASDLAETRSKRDLQQQIVTMLTAVESPDEAVTATVTRRGQTAPIAAKFDFLLKPGDVVGFKLKSVSPKG</sequence>
<feature type="chain" id="PRO_5001695254" description="Soluble ligand binding domain-containing protein" evidence="2">
    <location>
        <begin position="21"/>
        <end position="392"/>
    </location>
</feature>
<evidence type="ECO:0008006" key="7">
    <source>
        <dbReference type="Google" id="ProtNLM"/>
    </source>
</evidence>
<keyword evidence="6" id="KW-1185">Reference proteome</keyword>
<evidence type="ECO:0000313" key="6">
    <source>
        <dbReference type="Proteomes" id="UP000027471"/>
    </source>
</evidence>
<dbReference type="GO" id="GO:0015159">
    <property type="term" value="F:polysaccharide transmembrane transporter activity"/>
    <property type="evidence" value="ECO:0007669"/>
    <property type="project" value="InterPro"/>
</dbReference>
<dbReference type="PANTHER" id="PTHR33619:SF3">
    <property type="entry name" value="POLYSACCHARIDE EXPORT PROTEIN GFCE-RELATED"/>
    <property type="match status" value="1"/>
</dbReference>
<dbReference type="Proteomes" id="UP000027471">
    <property type="component" value="Unassembled WGS sequence"/>
</dbReference>
<organism evidence="5 6">
    <name type="scientific">Thioclava indica</name>
    <dbReference type="NCBI Taxonomy" id="1353528"/>
    <lineage>
        <taxon>Bacteria</taxon>
        <taxon>Pseudomonadati</taxon>
        <taxon>Pseudomonadota</taxon>
        <taxon>Alphaproteobacteria</taxon>
        <taxon>Rhodobacterales</taxon>
        <taxon>Paracoccaceae</taxon>
        <taxon>Thioclava</taxon>
    </lineage>
</organism>
<dbReference type="eggNOG" id="COG1596">
    <property type="taxonomic scope" value="Bacteria"/>
</dbReference>
<protein>
    <recommendedName>
        <fullName evidence="7">Soluble ligand binding domain-containing protein</fullName>
    </recommendedName>
</protein>
<gene>
    <name evidence="5" type="ORF">DT23_15605</name>
</gene>
<dbReference type="AlphaFoldDB" id="A0A074JWA5"/>
<evidence type="ECO:0000313" key="5">
    <source>
        <dbReference type="EMBL" id="KEO59888.1"/>
    </source>
</evidence>
<evidence type="ECO:0000259" key="3">
    <source>
        <dbReference type="Pfam" id="PF02563"/>
    </source>
</evidence>
<comment type="caution">
    <text evidence="5">The sequence shown here is derived from an EMBL/GenBank/DDBJ whole genome shotgun (WGS) entry which is preliminary data.</text>
</comment>
<feature type="domain" description="AprE-like long alpha-helical hairpin" evidence="4">
    <location>
        <begin position="155"/>
        <end position="335"/>
    </location>
</feature>
<dbReference type="PANTHER" id="PTHR33619">
    <property type="entry name" value="POLYSACCHARIDE EXPORT PROTEIN GFCE-RELATED"/>
    <property type="match status" value="1"/>
</dbReference>
<evidence type="ECO:0000256" key="2">
    <source>
        <dbReference type="SAM" id="SignalP"/>
    </source>
</evidence>
<accession>A0A074JWA5</accession>
<reference evidence="5 6" key="1">
    <citation type="journal article" date="2015" name="Antonie Van Leeuwenhoek">
        <title>Thioclava indica sp. nov., isolated from surface seawater of the Indian Ocean.</title>
        <authorList>
            <person name="Liu Y."/>
            <person name="Lai Q."/>
            <person name="Du J."/>
            <person name="Xu H."/>
            <person name="Jiang L."/>
            <person name="Shao Z."/>
        </authorList>
    </citation>
    <scope>NUCLEOTIDE SEQUENCE [LARGE SCALE GENOMIC DNA]</scope>
    <source>
        <strain evidence="5 6">DT23-4</strain>
    </source>
</reference>
<proteinExistence type="predicted"/>
<dbReference type="InterPro" id="IPR003715">
    <property type="entry name" value="Poly_export_N"/>
</dbReference>
<keyword evidence="1 2" id="KW-0732">Signal</keyword>
<dbReference type="Gene3D" id="3.10.560.10">
    <property type="entry name" value="Outer membrane lipoprotein wza domain like"/>
    <property type="match status" value="1"/>
</dbReference>
<evidence type="ECO:0000256" key="1">
    <source>
        <dbReference type="ARBA" id="ARBA00022729"/>
    </source>
</evidence>
<dbReference type="Pfam" id="PF02563">
    <property type="entry name" value="Poly_export"/>
    <property type="match status" value="1"/>
</dbReference>